<gene>
    <name evidence="2" type="ORF">WCY31_01575</name>
</gene>
<evidence type="ECO:0000259" key="1">
    <source>
        <dbReference type="Pfam" id="PF02579"/>
    </source>
</evidence>
<dbReference type="PANTHER" id="PTHR33937">
    <property type="entry name" value="IRON-MOLYBDENUM PROTEIN-RELATED-RELATED"/>
    <property type="match status" value="1"/>
</dbReference>
<reference evidence="2 3" key="1">
    <citation type="submission" date="2024-03" db="EMBL/GenBank/DDBJ databases">
        <title>Sulfurimonas sp. HSL3-1.</title>
        <authorList>
            <person name="Wang S."/>
        </authorList>
    </citation>
    <scope>NUCLEOTIDE SEQUENCE [LARGE SCALE GENOMIC DNA]</scope>
    <source>
        <strain evidence="2 3">HSL3-1</strain>
    </source>
</reference>
<dbReference type="Gene3D" id="3.30.420.130">
    <property type="entry name" value="Dinitrogenase iron-molybdenum cofactor biosynthesis domain"/>
    <property type="match status" value="1"/>
</dbReference>
<dbReference type="SUPFAM" id="SSF53146">
    <property type="entry name" value="Nitrogenase accessory factor-like"/>
    <property type="match status" value="1"/>
</dbReference>
<dbReference type="RefSeq" id="WP_345970486.1">
    <property type="nucleotide sequence ID" value="NZ_CP147920.1"/>
</dbReference>
<sequence>MKIVFPTDEDMGFLSRRGAHFGKAKFYTLVTVENNRIMDVEGIVNPGHDAGGCGNAVANIMALHPDALVVSGIGGSPAKGFEQAGLTVYVDRESPTVRDSVERVIQNALGALGGKGTCSTH</sequence>
<proteinExistence type="predicted"/>
<dbReference type="InterPro" id="IPR036105">
    <property type="entry name" value="DiNase_FeMo-co_biosyn_sf"/>
</dbReference>
<protein>
    <submittedName>
        <fullName evidence="2">NifB/NifX family molybdenum-iron cluster-binding protein</fullName>
    </submittedName>
</protein>
<dbReference type="EMBL" id="CP147920">
    <property type="protein sequence ID" value="XAU15402.1"/>
    <property type="molecule type" value="Genomic_DNA"/>
</dbReference>
<name>A0ABZ3HAK8_9BACT</name>
<accession>A0ABZ3HAK8</accession>
<dbReference type="Pfam" id="PF02579">
    <property type="entry name" value="Nitro_FeMo-Co"/>
    <property type="match status" value="1"/>
</dbReference>
<evidence type="ECO:0000313" key="2">
    <source>
        <dbReference type="EMBL" id="XAU15402.1"/>
    </source>
</evidence>
<dbReference type="PANTHER" id="PTHR33937:SF2">
    <property type="entry name" value="DINITROGENASE IRON-MOLYBDENUM COFACTOR BIOSYNTHESIS DOMAIN-CONTAINING PROTEIN"/>
    <property type="match status" value="1"/>
</dbReference>
<dbReference type="InterPro" id="IPR051840">
    <property type="entry name" value="NifX/NifY_domain"/>
</dbReference>
<feature type="domain" description="Dinitrogenase iron-molybdenum cofactor biosynthesis" evidence="1">
    <location>
        <begin position="19"/>
        <end position="105"/>
    </location>
</feature>
<organism evidence="2 3">
    <name type="scientific">Sulfurimonas diazotrophicus</name>
    <dbReference type="NCBI Taxonomy" id="3131939"/>
    <lineage>
        <taxon>Bacteria</taxon>
        <taxon>Pseudomonadati</taxon>
        <taxon>Campylobacterota</taxon>
        <taxon>Epsilonproteobacteria</taxon>
        <taxon>Campylobacterales</taxon>
        <taxon>Sulfurimonadaceae</taxon>
        <taxon>Sulfurimonas</taxon>
    </lineage>
</organism>
<keyword evidence="3" id="KW-1185">Reference proteome</keyword>
<dbReference type="Proteomes" id="UP001447842">
    <property type="component" value="Chromosome"/>
</dbReference>
<evidence type="ECO:0000313" key="3">
    <source>
        <dbReference type="Proteomes" id="UP001447842"/>
    </source>
</evidence>
<dbReference type="InterPro" id="IPR003731">
    <property type="entry name" value="Di-Nase_FeMo-co_biosynth"/>
</dbReference>